<dbReference type="AlphaFoldDB" id="A0A6S8B4N9"/>
<dbReference type="EMBL" id="HBIJ01006616">
    <property type="protein sequence ID" value="CAE0363916.1"/>
    <property type="molecule type" value="Transcribed_RNA"/>
</dbReference>
<comment type="subcellular location">
    <subcellularLocation>
        <location evidence="1">Nucleus</location>
    </subcellularLocation>
</comment>
<dbReference type="SMART" id="SM00320">
    <property type="entry name" value="WD40"/>
    <property type="match status" value="8"/>
</dbReference>
<dbReference type="PANTHER" id="PTHR13831:SF0">
    <property type="entry name" value="PROTEIN HIRA"/>
    <property type="match status" value="1"/>
</dbReference>
<dbReference type="PROSITE" id="PS50294">
    <property type="entry name" value="WD_REPEATS_REGION"/>
    <property type="match status" value="3"/>
</dbReference>
<keyword evidence="6" id="KW-0539">Nucleus</keyword>
<keyword evidence="4" id="KW-0677">Repeat</keyword>
<dbReference type="GO" id="GO:0005634">
    <property type="term" value="C:nucleus"/>
    <property type="evidence" value="ECO:0007669"/>
    <property type="project" value="UniProtKB-SubCell"/>
</dbReference>
<sequence>MQLFKRFGLHADGAVHTAVYSVSMHPSGEHFATSGADAKIRIWSTASFQRIPSKGQEASESSLITILGKHTRVVTCVQWSANGFFLASGSDDTLIFLWSSTTTEDALTKNDNTLQWNRKSTLRGHTMDVVDLSWSMDSRFIASCSIDNKVIIWRIGDASSLTSKVLPPFRVLSGHKSWVKGVAWDPEGMYLASISDDKRVIIWRALDDWSIEAEIVEPFTDVTDQTFFLRLSWSADGSILGLPNAKKAQQHIASLVTRGAWNSNHADLFGHRHVITVIRFSSQFFKNANADMFNMVAIGSHDATVSIWSSSWKKPFVVFQDCFHGAVSDLCWSNDGNMLLASSHDGSICVFKWSSTDRNFGFSNSIQSGSSLEPAVPSIAKNTQIQSATDNTVSKPRYNNGHFAHQLTLSGMAVNNHDPMTKSFLNQSSAQKKSNFKESGVACNVGISMNNRMHMGKTKSVQDSSVFRYEGTFIHVECAIEISGFWLRARRKKRSIWSTFVTGHVSAFGSCDKFCAVGTADGIVQVFDNYCGSHILPKLLLRFPICHLVCKMCVEETCTRNINSDRLAALSSDGDVRMWDIYTFQLLLKCSVLPISTFIRSTSVLNMCEEIALNIHNDGRLFMRRTSEETNDTDLKMDETFYYDPHLGSWLLVKTD</sequence>
<keyword evidence="5" id="KW-0156">Chromatin regulator</keyword>
<dbReference type="Pfam" id="PF24105">
    <property type="entry name" value="Beta-prop_CAF1B_HIR1"/>
    <property type="match status" value="1"/>
</dbReference>
<name>A0A6S8B4N9_9STRA</name>
<gene>
    <name evidence="9" type="ORF">ALAG00032_LOCUS4656</name>
    <name evidence="10" type="ORF">ALAG00032_LOCUS4657</name>
</gene>
<feature type="repeat" description="WD" evidence="7">
    <location>
        <begin position="19"/>
        <end position="53"/>
    </location>
</feature>
<accession>A0A6S8B4N9</accession>
<comment type="similarity">
    <text evidence="2">Belongs to the WD repeat HIR1 family.</text>
</comment>
<dbReference type="EMBL" id="HBIJ01006615">
    <property type="protein sequence ID" value="CAE0363915.1"/>
    <property type="molecule type" value="Transcribed_RNA"/>
</dbReference>
<keyword evidence="3 7" id="KW-0853">WD repeat</keyword>
<evidence type="ECO:0000259" key="8">
    <source>
        <dbReference type="Pfam" id="PF24105"/>
    </source>
</evidence>
<dbReference type="GO" id="GO:0031491">
    <property type="term" value="F:nucleosome binding"/>
    <property type="evidence" value="ECO:0007669"/>
    <property type="project" value="TreeGrafter"/>
</dbReference>
<feature type="repeat" description="WD" evidence="7">
    <location>
        <begin position="172"/>
        <end position="203"/>
    </location>
</feature>
<evidence type="ECO:0000256" key="3">
    <source>
        <dbReference type="ARBA" id="ARBA00022574"/>
    </source>
</evidence>
<feature type="repeat" description="WD" evidence="7">
    <location>
        <begin position="67"/>
        <end position="108"/>
    </location>
</feature>
<evidence type="ECO:0000313" key="10">
    <source>
        <dbReference type="EMBL" id="CAE0363916.1"/>
    </source>
</evidence>
<proteinExistence type="inferred from homology"/>
<dbReference type="Gene3D" id="2.130.10.10">
    <property type="entry name" value="YVTN repeat-like/Quinoprotein amine dehydrogenase"/>
    <property type="match status" value="3"/>
</dbReference>
<feature type="domain" description="CAF1B/HIR1 beta-propeller" evidence="8">
    <location>
        <begin position="29"/>
        <end position="353"/>
    </location>
</feature>
<reference evidence="10" key="1">
    <citation type="submission" date="2021-01" db="EMBL/GenBank/DDBJ databases">
        <authorList>
            <person name="Corre E."/>
            <person name="Pelletier E."/>
            <person name="Niang G."/>
            <person name="Scheremetjew M."/>
            <person name="Finn R."/>
            <person name="Kale V."/>
            <person name="Holt S."/>
            <person name="Cochrane G."/>
            <person name="Meng A."/>
            <person name="Brown T."/>
            <person name="Cohen L."/>
        </authorList>
    </citation>
    <scope>NUCLEOTIDE SEQUENCE</scope>
    <source>
        <strain evidence="10">CCMP1510</strain>
    </source>
</reference>
<dbReference type="GO" id="GO:0000417">
    <property type="term" value="C:HIR complex"/>
    <property type="evidence" value="ECO:0007669"/>
    <property type="project" value="TreeGrafter"/>
</dbReference>
<evidence type="ECO:0000256" key="5">
    <source>
        <dbReference type="ARBA" id="ARBA00022853"/>
    </source>
</evidence>
<evidence type="ECO:0000256" key="1">
    <source>
        <dbReference type="ARBA" id="ARBA00004123"/>
    </source>
</evidence>
<protein>
    <recommendedName>
        <fullName evidence="8">CAF1B/HIR1 beta-propeller domain-containing protein</fullName>
    </recommendedName>
</protein>
<dbReference type="InterPro" id="IPR036322">
    <property type="entry name" value="WD40_repeat_dom_sf"/>
</dbReference>
<evidence type="ECO:0000256" key="6">
    <source>
        <dbReference type="ARBA" id="ARBA00023242"/>
    </source>
</evidence>
<dbReference type="InterPro" id="IPR015943">
    <property type="entry name" value="WD40/YVTN_repeat-like_dom_sf"/>
</dbReference>
<evidence type="ECO:0000256" key="4">
    <source>
        <dbReference type="ARBA" id="ARBA00022737"/>
    </source>
</evidence>
<dbReference type="InterPro" id="IPR055410">
    <property type="entry name" value="Beta-prop_CAF1B_HIR1"/>
</dbReference>
<evidence type="ECO:0000313" key="9">
    <source>
        <dbReference type="EMBL" id="CAE0363915.1"/>
    </source>
</evidence>
<evidence type="ECO:0000256" key="2">
    <source>
        <dbReference type="ARBA" id="ARBA00007306"/>
    </source>
</evidence>
<dbReference type="GO" id="GO:0006351">
    <property type="term" value="P:DNA-templated transcription"/>
    <property type="evidence" value="ECO:0007669"/>
    <property type="project" value="InterPro"/>
</dbReference>
<dbReference type="PROSITE" id="PS50082">
    <property type="entry name" value="WD_REPEATS_2"/>
    <property type="match status" value="4"/>
</dbReference>
<dbReference type="GO" id="GO:0006338">
    <property type="term" value="P:chromatin remodeling"/>
    <property type="evidence" value="ECO:0007669"/>
    <property type="project" value="TreeGrafter"/>
</dbReference>
<dbReference type="PANTHER" id="PTHR13831">
    <property type="entry name" value="MEMBER OF THE HIR1 FAMILY OF WD-REPEAT PROTEINS"/>
    <property type="match status" value="1"/>
</dbReference>
<dbReference type="GO" id="GO:0000785">
    <property type="term" value="C:chromatin"/>
    <property type="evidence" value="ECO:0007669"/>
    <property type="project" value="TreeGrafter"/>
</dbReference>
<dbReference type="SUPFAM" id="SSF50978">
    <property type="entry name" value="WD40 repeat-like"/>
    <property type="match status" value="2"/>
</dbReference>
<organism evidence="10">
    <name type="scientific">Aureoumbra lagunensis</name>
    <dbReference type="NCBI Taxonomy" id="44058"/>
    <lineage>
        <taxon>Eukaryota</taxon>
        <taxon>Sar</taxon>
        <taxon>Stramenopiles</taxon>
        <taxon>Ochrophyta</taxon>
        <taxon>Pelagophyceae</taxon>
        <taxon>Pelagomonadales</taxon>
        <taxon>Aureoumbra</taxon>
    </lineage>
</organism>
<feature type="repeat" description="WD" evidence="7">
    <location>
        <begin position="122"/>
        <end position="163"/>
    </location>
</feature>
<evidence type="ECO:0000256" key="7">
    <source>
        <dbReference type="PROSITE-ProRule" id="PRU00221"/>
    </source>
</evidence>
<dbReference type="InterPro" id="IPR031120">
    <property type="entry name" value="HIR1-like"/>
</dbReference>
<dbReference type="InterPro" id="IPR001680">
    <property type="entry name" value="WD40_rpt"/>
</dbReference>